<feature type="transmembrane region" description="Helical" evidence="7">
    <location>
        <begin position="514"/>
        <end position="534"/>
    </location>
</feature>
<dbReference type="RefSeq" id="XP_018733755.1">
    <property type="nucleotide sequence ID" value="XM_018881135.1"/>
</dbReference>
<keyword evidence="5 7" id="KW-0472">Membrane</keyword>
<dbReference type="InterPro" id="IPR020846">
    <property type="entry name" value="MFS_dom"/>
</dbReference>
<feature type="region of interest" description="Disordered" evidence="6">
    <location>
        <begin position="326"/>
        <end position="393"/>
    </location>
</feature>
<dbReference type="OrthoDB" id="10262656at2759"/>
<name>A0A161HJ04_9ASCO</name>
<dbReference type="KEGG" id="slb:AWJ20_4082"/>
<keyword evidence="3 7" id="KW-0812">Transmembrane</keyword>
<dbReference type="GO" id="GO:0016020">
    <property type="term" value="C:membrane"/>
    <property type="evidence" value="ECO:0007669"/>
    <property type="project" value="UniProtKB-SubCell"/>
</dbReference>
<dbReference type="Proteomes" id="UP000189580">
    <property type="component" value="Chromosome c"/>
</dbReference>
<dbReference type="SUPFAM" id="SSF103473">
    <property type="entry name" value="MFS general substrate transporter"/>
    <property type="match status" value="1"/>
</dbReference>
<evidence type="ECO:0000313" key="10">
    <source>
        <dbReference type="Proteomes" id="UP000189580"/>
    </source>
</evidence>
<evidence type="ECO:0000256" key="5">
    <source>
        <dbReference type="ARBA" id="ARBA00023136"/>
    </source>
</evidence>
<dbReference type="Pfam" id="PF07690">
    <property type="entry name" value="MFS_1"/>
    <property type="match status" value="1"/>
</dbReference>
<feature type="transmembrane region" description="Helical" evidence="7">
    <location>
        <begin position="162"/>
        <end position="188"/>
    </location>
</feature>
<feature type="compositionally biased region" description="Polar residues" evidence="6">
    <location>
        <begin position="25"/>
        <end position="37"/>
    </location>
</feature>
<keyword evidence="10" id="KW-1185">Reference proteome</keyword>
<dbReference type="PANTHER" id="PTHR23504">
    <property type="entry name" value="MAJOR FACILITATOR SUPERFAMILY DOMAIN-CONTAINING PROTEIN 10"/>
    <property type="match status" value="1"/>
</dbReference>
<evidence type="ECO:0000256" key="1">
    <source>
        <dbReference type="ARBA" id="ARBA00004141"/>
    </source>
</evidence>
<dbReference type="GeneID" id="30036175"/>
<dbReference type="InterPro" id="IPR036259">
    <property type="entry name" value="MFS_trans_sf"/>
</dbReference>
<feature type="compositionally biased region" description="Acidic residues" evidence="6">
    <location>
        <begin position="336"/>
        <end position="357"/>
    </location>
</feature>
<feature type="transmembrane region" description="Helical" evidence="7">
    <location>
        <begin position="407"/>
        <end position="428"/>
    </location>
</feature>
<keyword evidence="2" id="KW-0813">Transport</keyword>
<feature type="transmembrane region" description="Helical" evidence="7">
    <location>
        <begin position="490"/>
        <end position="508"/>
    </location>
</feature>
<proteinExistence type="predicted"/>
<evidence type="ECO:0000256" key="7">
    <source>
        <dbReference type="SAM" id="Phobius"/>
    </source>
</evidence>
<feature type="transmembrane region" description="Helical" evidence="7">
    <location>
        <begin position="92"/>
        <end position="116"/>
    </location>
</feature>
<feature type="domain" description="Major facilitator superfamily (MFS) profile" evidence="8">
    <location>
        <begin position="91"/>
        <end position="613"/>
    </location>
</feature>
<dbReference type="PROSITE" id="PS50850">
    <property type="entry name" value="MFS"/>
    <property type="match status" value="1"/>
</dbReference>
<feature type="transmembrane region" description="Helical" evidence="7">
    <location>
        <begin position="223"/>
        <end position="243"/>
    </location>
</feature>
<dbReference type="EMBL" id="CP014500">
    <property type="protein sequence ID" value="ANB11278.1"/>
    <property type="molecule type" value="Genomic_DNA"/>
</dbReference>
<feature type="region of interest" description="Disordered" evidence="6">
    <location>
        <begin position="1"/>
        <end position="80"/>
    </location>
</feature>
<feature type="compositionally biased region" description="Low complexity" evidence="6">
    <location>
        <begin position="38"/>
        <end position="57"/>
    </location>
</feature>
<feature type="transmembrane region" description="Helical" evidence="7">
    <location>
        <begin position="263"/>
        <end position="287"/>
    </location>
</feature>
<evidence type="ECO:0000259" key="8">
    <source>
        <dbReference type="PROSITE" id="PS50850"/>
    </source>
</evidence>
<protein>
    <recommendedName>
        <fullName evidence="8">Major facilitator superfamily (MFS) profile domain-containing protein</fullName>
    </recommendedName>
</protein>
<feature type="compositionally biased region" description="Low complexity" evidence="6">
    <location>
        <begin position="358"/>
        <end position="368"/>
    </location>
</feature>
<evidence type="ECO:0000256" key="4">
    <source>
        <dbReference type="ARBA" id="ARBA00022989"/>
    </source>
</evidence>
<dbReference type="CDD" id="cd17330">
    <property type="entry name" value="MFS_SLC46_TetA_like"/>
    <property type="match status" value="1"/>
</dbReference>
<evidence type="ECO:0000256" key="3">
    <source>
        <dbReference type="ARBA" id="ARBA00022692"/>
    </source>
</evidence>
<dbReference type="PANTHER" id="PTHR23504:SF15">
    <property type="entry name" value="MAJOR FACILITATOR SUPERFAMILY (MFS) PROFILE DOMAIN-CONTAINING PROTEIN"/>
    <property type="match status" value="1"/>
</dbReference>
<evidence type="ECO:0000256" key="2">
    <source>
        <dbReference type="ARBA" id="ARBA00022448"/>
    </source>
</evidence>
<accession>A0A161HJ04</accession>
<feature type="transmembrane region" description="Helical" evidence="7">
    <location>
        <begin position="128"/>
        <end position="150"/>
    </location>
</feature>
<gene>
    <name evidence="9" type="ORF">AWJ20_4082</name>
</gene>
<dbReference type="Gene3D" id="1.20.1250.20">
    <property type="entry name" value="MFS general substrate transporter like domains"/>
    <property type="match status" value="1"/>
</dbReference>
<evidence type="ECO:0000256" key="6">
    <source>
        <dbReference type="SAM" id="MobiDB-lite"/>
    </source>
</evidence>
<dbReference type="AlphaFoldDB" id="A0A161HJ04"/>
<dbReference type="GO" id="GO:0022857">
    <property type="term" value="F:transmembrane transporter activity"/>
    <property type="evidence" value="ECO:0007669"/>
    <property type="project" value="InterPro"/>
</dbReference>
<feature type="compositionally biased region" description="Basic and acidic residues" evidence="6">
    <location>
        <begin position="375"/>
        <end position="393"/>
    </location>
</feature>
<feature type="transmembrane region" description="Helical" evidence="7">
    <location>
        <begin position="456"/>
        <end position="478"/>
    </location>
</feature>
<evidence type="ECO:0000313" key="9">
    <source>
        <dbReference type="EMBL" id="ANB11278.1"/>
    </source>
</evidence>
<comment type="subcellular location">
    <subcellularLocation>
        <location evidence="1">Membrane</location>
        <topology evidence="1">Multi-pass membrane protein</topology>
    </subcellularLocation>
</comment>
<keyword evidence="4 7" id="KW-1133">Transmembrane helix</keyword>
<organism evidence="9 10">
    <name type="scientific">Sugiyamaella lignohabitans</name>
    <dbReference type="NCBI Taxonomy" id="796027"/>
    <lineage>
        <taxon>Eukaryota</taxon>
        <taxon>Fungi</taxon>
        <taxon>Dikarya</taxon>
        <taxon>Ascomycota</taxon>
        <taxon>Saccharomycotina</taxon>
        <taxon>Dipodascomycetes</taxon>
        <taxon>Dipodascales</taxon>
        <taxon>Trichomonascaceae</taxon>
        <taxon>Sugiyamaella</taxon>
    </lineage>
</organism>
<reference evidence="9 10" key="1">
    <citation type="submission" date="2016-02" db="EMBL/GenBank/DDBJ databases">
        <title>Complete genome sequence and transcriptome regulation of the pentose utilising yeast Sugiyamaella lignohabitans.</title>
        <authorList>
            <person name="Bellasio M."/>
            <person name="Peymann A."/>
            <person name="Valli M."/>
            <person name="Sipitzky M."/>
            <person name="Graf A."/>
            <person name="Sauer M."/>
            <person name="Marx H."/>
            <person name="Mattanovich D."/>
        </authorList>
    </citation>
    <scope>NUCLEOTIDE SEQUENCE [LARGE SCALE GENOMIC DNA]</scope>
    <source>
        <strain evidence="9 10">CBS 10342</strain>
    </source>
</reference>
<sequence>MTRPNPDLKPLERASVVSLADGPDNVSSTDPNLISARSTPPASPLLGPSSGTPTTPTRWKRKSSRQNIAKEEEEDDLNEEPSYWTLPRRDQIFFLIICRFTEPLAYASISPYIYYMIRDFGYTDPSKISALVTLVTTSFSLGQALTAVWWGRFADRYGRKPALLLGLIGTAISVMVFGTSTSIFWAMLGRCMSGLLNGNIGVMRTMVAEFVGNKKQYQTRAFAILPITMNVGTVVGPMIGGLLADPANNYPWLFGDSEFLKKYPYILPNLFPIPFIIAGLICTFLFIEETLDSPGALLPKSQDYGLKLGLRLKAWTRRSSVQTESHGYEVVPNETLESEDEVSLSDLEEDEEFDESIAESSSSPESTSNQSINKNRPENTTEGEAPKEEPVDRSLKAILTRPVKVTLVAYIILMLHAPSFMQLLPLFLSTPRMDDGDHHTNPFIFNGGLGLKTSEIGVVISILGGVGVAIQLLIYPRLANYLGNAKLHKTALLLFPPCYFLIPYLSFVPASPEYLSMLCTVPLAALVILGRTFAVPPMTVLITNASPSRKVLGTVHGVTHSVTSIARCVGPFVLGNLYSLGVKVNMISLAWWTMAAIVVVENFVAANLEEWGQDEPLGA</sequence>
<dbReference type="InterPro" id="IPR011701">
    <property type="entry name" value="MFS"/>
</dbReference>